<proteinExistence type="predicted"/>
<keyword evidence="1" id="KW-1133">Transmembrane helix</keyword>
<evidence type="ECO:0008006" key="4">
    <source>
        <dbReference type="Google" id="ProtNLM"/>
    </source>
</evidence>
<accession>A0ABN1ZML6</accession>
<dbReference type="EMBL" id="BAAAQD010000001">
    <property type="protein sequence ID" value="GAA1501115.1"/>
    <property type="molecule type" value="Genomic_DNA"/>
</dbReference>
<evidence type="ECO:0000313" key="2">
    <source>
        <dbReference type="EMBL" id="GAA1501115.1"/>
    </source>
</evidence>
<feature type="transmembrane region" description="Helical" evidence="1">
    <location>
        <begin position="109"/>
        <end position="132"/>
    </location>
</feature>
<keyword evidence="3" id="KW-1185">Reference proteome</keyword>
<dbReference type="RefSeq" id="WP_344499788.1">
    <property type="nucleotide sequence ID" value="NZ_BAAAQD010000001.1"/>
</dbReference>
<protein>
    <recommendedName>
        <fullName evidence="4">TraD/TraG TraM recognition site domain-containing protein</fullName>
    </recommendedName>
</protein>
<keyword evidence="1" id="KW-0472">Membrane</keyword>
<keyword evidence="1" id="KW-0812">Transmembrane</keyword>
<dbReference type="Proteomes" id="UP001501470">
    <property type="component" value="Unassembled WGS sequence"/>
</dbReference>
<evidence type="ECO:0000256" key="1">
    <source>
        <dbReference type="SAM" id="Phobius"/>
    </source>
</evidence>
<name>A0ABN1ZML6_9ACTN</name>
<reference evidence="2 3" key="1">
    <citation type="journal article" date="2019" name="Int. J. Syst. Evol. Microbiol.">
        <title>The Global Catalogue of Microorganisms (GCM) 10K type strain sequencing project: providing services to taxonomists for standard genome sequencing and annotation.</title>
        <authorList>
            <consortium name="The Broad Institute Genomics Platform"/>
            <consortium name="The Broad Institute Genome Sequencing Center for Infectious Disease"/>
            <person name="Wu L."/>
            <person name="Ma J."/>
        </authorList>
    </citation>
    <scope>NUCLEOTIDE SEQUENCE [LARGE SCALE GENOMIC DNA]</scope>
    <source>
        <strain evidence="2 3">JCM 15933</strain>
    </source>
</reference>
<feature type="transmembrane region" description="Helical" evidence="1">
    <location>
        <begin position="64"/>
        <end position="88"/>
    </location>
</feature>
<sequence length="619" mass="67124">MGDEAVPWAAELGERLFVTPGRWGWRSVDVVAGERHDGLVPSERPEWVEPPRPDTSELRRAVSVAFWALMGQVLAVVGGLVAAGVLLPRVRQWLAEQGFEGDAYPAVRLFAGIGLLVLAFKVLPRVGAYYVALRNQREFEAPFRRARRLERQRYETAAAEWNDAIRRRDERVHARRDGPEWIPVLPEVPPARTDVIGGDPRRHGWASLLVTLGTSVLAGGERIALMDLTGRDVGGGLEAVARARGRATHRVDLPGAGVDLFAGVGEEALLDVVTYTLTGRDETGDLRHERALTRDLLRQVLRTLDGPVTLARLAAGVQVLRRATAAPVLTPAELRQLAERVGEVGDDDWSVRQLRFVAGQLAVLSDGETVRVGSRPLWADAALSVVATAGGRDDRKDLVDRMLAHLAQAAMHRGRRFADVFVVAGADRLGAATLEMLSDNARAAGIRLILMIDQPQGDIERTVGTGGAVCVMKLFNHRDAEVAAAFIGREHRFVVSQVTREVGRAFTDGGGDTFTGATDRASNALPGAVRERGATTGLAESRGHTWSGVRSWSSTQQVSSASVSSRVYEFLVDPQQLMSLPETSFVLVDNTARGRRVELADGNPGICLLDRVALRGEDG</sequence>
<gene>
    <name evidence="2" type="ORF">GCM10009827_009210</name>
</gene>
<evidence type="ECO:0000313" key="3">
    <source>
        <dbReference type="Proteomes" id="UP001501470"/>
    </source>
</evidence>
<organism evidence="2 3">
    <name type="scientific">Dactylosporangium maewongense</name>
    <dbReference type="NCBI Taxonomy" id="634393"/>
    <lineage>
        <taxon>Bacteria</taxon>
        <taxon>Bacillati</taxon>
        <taxon>Actinomycetota</taxon>
        <taxon>Actinomycetes</taxon>
        <taxon>Micromonosporales</taxon>
        <taxon>Micromonosporaceae</taxon>
        <taxon>Dactylosporangium</taxon>
    </lineage>
</organism>
<comment type="caution">
    <text evidence="2">The sequence shown here is derived from an EMBL/GenBank/DDBJ whole genome shotgun (WGS) entry which is preliminary data.</text>
</comment>